<dbReference type="VEuPathDB" id="TriTrypDB:TCDM_09608"/>
<evidence type="ECO:0000313" key="3">
    <source>
        <dbReference type="Proteomes" id="UP000017861"/>
    </source>
</evidence>
<dbReference type="AlphaFoldDB" id="V5D5G6"/>
<keyword evidence="1" id="KW-1133">Transmembrane helix</keyword>
<proteinExistence type="predicted"/>
<dbReference type="EMBL" id="AYLP01000166">
    <property type="protein sequence ID" value="ESS62711.1"/>
    <property type="molecule type" value="Genomic_DNA"/>
</dbReference>
<organism evidence="2 3">
    <name type="scientific">Trypanosoma cruzi Dm28c</name>
    <dbReference type="NCBI Taxonomy" id="1416333"/>
    <lineage>
        <taxon>Eukaryota</taxon>
        <taxon>Discoba</taxon>
        <taxon>Euglenozoa</taxon>
        <taxon>Kinetoplastea</taxon>
        <taxon>Metakinetoplastina</taxon>
        <taxon>Trypanosomatida</taxon>
        <taxon>Trypanosomatidae</taxon>
        <taxon>Trypanosoma</taxon>
        <taxon>Schizotrypanum</taxon>
    </lineage>
</organism>
<feature type="transmembrane region" description="Helical" evidence="1">
    <location>
        <begin position="12"/>
        <end position="33"/>
    </location>
</feature>
<comment type="caution">
    <text evidence="2">The sequence shown here is derived from an EMBL/GenBank/DDBJ whole genome shotgun (WGS) entry which is preliminary data.</text>
</comment>
<keyword evidence="1" id="KW-0472">Membrane</keyword>
<keyword evidence="1" id="KW-0812">Transmembrane</keyword>
<evidence type="ECO:0000313" key="2">
    <source>
        <dbReference type="EMBL" id="ESS62711.1"/>
    </source>
</evidence>
<accession>V5D5G6</accession>
<gene>
    <name evidence="2" type="ORF">TCDM_09608</name>
</gene>
<dbReference type="Proteomes" id="UP000017861">
    <property type="component" value="Unassembled WGS sequence"/>
</dbReference>
<evidence type="ECO:0000256" key="1">
    <source>
        <dbReference type="SAM" id="Phobius"/>
    </source>
</evidence>
<name>V5D5G6_TRYCR</name>
<protein>
    <submittedName>
        <fullName evidence="2">Uncharacterized protein</fullName>
    </submittedName>
</protein>
<reference evidence="2 3" key="1">
    <citation type="journal article" date="2014" name="Genome Announc.">
        <title>Trypanosoma cruzi Clone Dm28c Draft Genome Sequence.</title>
        <authorList>
            <person name="Grisard E.C."/>
            <person name="Teixeira S.M."/>
            <person name="de Almeida L.G."/>
            <person name="Stoco P.H."/>
            <person name="Gerber A.L."/>
            <person name="Talavera-Lopez C."/>
            <person name="Lima O.C."/>
            <person name="Andersson B."/>
            <person name="de Vasconcelos A.T."/>
        </authorList>
    </citation>
    <scope>NUCLEOTIDE SEQUENCE [LARGE SCALE GENOMIC DNA]</scope>
    <source>
        <strain evidence="2 3">Dm28c</strain>
    </source>
</reference>
<sequence>MHAQQSPGFVFFFSFFNCCFLIIVFYCFLNLWFAGRFASSAIALIPSVSWCVCCCWDAAICCCAWCSDCVSLCFSRAIGGWLRSVRRLHRL</sequence>